<proteinExistence type="predicted"/>
<dbReference type="EMBL" id="JARBHB010000006">
    <property type="protein sequence ID" value="KAJ8881840.1"/>
    <property type="molecule type" value="Genomic_DNA"/>
</dbReference>
<evidence type="ECO:0000313" key="2">
    <source>
        <dbReference type="Proteomes" id="UP001159363"/>
    </source>
</evidence>
<sequence length="107" mass="12078">MTRVYRRKVCKTQTYSKEILEVCLEEILDGKISINMACKVIHSRNGKSHGGQTVFSEMEEETLVTGLTDCAECGFPLSHMDLRYVAKAFLDRKGAQSKFKNNFPGPD</sequence>
<accession>A0ABQ9HC44</accession>
<organism evidence="1 2">
    <name type="scientific">Dryococelus australis</name>
    <dbReference type="NCBI Taxonomy" id="614101"/>
    <lineage>
        <taxon>Eukaryota</taxon>
        <taxon>Metazoa</taxon>
        <taxon>Ecdysozoa</taxon>
        <taxon>Arthropoda</taxon>
        <taxon>Hexapoda</taxon>
        <taxon>Insecta</taxon>
        <taxon>Pterygota</taxon>
        <taxon>Neoptera</taxon>
        <taxon>Polyneoptera</taxon>
        <taxon>Phasmatodea</taxon>
        <taxon>Verophasmatodea</taxon>
        <taxon>Anareolatae</taxon>
        <taxon>Phasmatidae</taxon>
        <taxon>Eurycanthinae</taxon>
        <taxon>Dryococelus</taxon>
    </lineage>
</organism>
<keyword evidence="2" id="KW-1185">Reference proteome</keyword>
<dbReference type="Proteomes" id="UP001159363">
    <property type="component" value="Chromosome 5"/>
</dbReference>
<name>A0ABQ9HC44_9NEOP</name>
<reference evidence="1 2" key="1">
    <citation type="submission" date="2023-02" db="EMBL/GenBank/DDBJ databases">
        <title>LHISI_Scaffold_Assembly.</title>
        <authorList>
            <person name="Stuart O.P."/>
            <person name="Cleave R."/>
            <person name="Magrath M.J.L."/>
            <person name="Mikheyev A.S."/>
        </authorList>
    </citation>
    <scope>NUCLEOTIDE SEQUENCE [LARGE SCALE GENOMIC DNA]</scope>
    <source>
        <strain evidence="1">Daus_M_001</strain>
        <tissue evidence="1">Leg muscle</tissue>
    </source>
</reference>
<evidence type="ECO:0000313" key="1">
    <source>
        <dbReference type="EMBL" id="KAJ8881840.1"/>
    </source>
</evidence>
<gene>
    <name evidence="1" type="ORF">PR048_018326</name>
</gene>
<protein>
    <submittedName>
        <fullName evidence="1">Uncharacterized protein</fullName>
    </submittedName>
</protein>
<comment type="caution">
    <text evidence="1">The sequence shown here is derived from an EMBL/GenBank/DDBJ whole genome shotgun (WGS) entry which is preliminary data.</text>
</comment>